<evidence type="ECO:0000256" key="10">
    <source>
        <dbReference type="SAM" id="MobiDB-lite"/>
    </source>
</evidence>
<organism evidence="12 13">
    <name type="scientific">Rosistilla ulvae</name>
    <dbReference type="NCBI Taxonomy" id="1930277"/>
    <lineage>
        <taxon>Bacteria</taxon>
        <taxon>Pseudomonadati</taxon>
        <taxon>Planctomycetota</taxon>
        <taxon>Planctomycetia</taxon>
        <taxon>Pirellulales</taxon>
        <taxon>Pirellulaceae</taxon>
        <taxon>Rosistilla</taxon>
    </lineage>
</organism>
<comment type="subunit">
    <text evidence="9">Homohexamer. Forms an RuvA(8)-RuvB(12)-Holliday junction (HJ) complex. HJ DNA is sandwiched between 2 RuvA tetramers; dsDNA enters through RuvA and exits via RuvB. An RuvB hexamer assembles on each DNA strand where it exits the tetramer. Each RuvB hexamer is contacted by two RuvA subunits (via domain III) on 2 adjacent RuvB subunits; this complex drives branch migration. In the full resolvosome a probable DNA-RuvA(4)-RuvB(12)-RuvC(2) complex forms which resolves the HJ.</text>
</comment>
<dbReference type="GO" id="GO:0005524">
    <property type="term" value="F:ATP binding"/>
    <property type="evidence" value="ECO:0007669"/>
    <property type="project" value="UniProtKB-UniRule"/>
</dbReference>
<dbReference type="NCBIfam" id="NF000868">
    <property type="entry name" value="PRK00080.1"/>
    <property type="match status" value="1"/>
</dbReference>
<reference evidence="12 13" key="1">
    <citation type="submission" date="2019-02" db="EMBL/GenBank/DDBJ databases">
        <title>Deep-cultivation of Planctomycetes and their phenomic and genomic characterization uncovers novel biology.</title>
        <authorList>
            <person name="Wiegand S."/>
            <person name="Jogler M."/>
            <person name="Boedeker C."/>
            <person name="Pinto D."/>
            <person name="Vollmers J."/>
            <person name="Rivas-Marin E."/>
            <person name="Kohn T."/>
            <person name="Peeters S.H."/>
            <person name="Heuer A."/>
            <person name="Rast P."/>
            <person name="Oberbeckmann S."/>
            <person name="Bunk B."/>
            <person name="Jeske O."/>
            <person name="Meyerdierks A."/>
            <person name="Storesund J.E."/>
            <person name="Kallscheuer N."/>
            <person name="Luecker S."/>
            <person name="Lage O.M."/>
            <person name="Pohl T."/>
            <person name="Merkel B.J."/>
            <person name="Hornburger P."/>
            <person name="Mueller R.-W."/>
            <person name="Bruemmer F."/>
            <person name="Labrenz M."/>
            <person name="Spormann A.M."/>
            <person name="Op den Camp H."/>
            <person name="Overmann J."/>
            <person name="Amann R."/>
            <person name="Jetten M.S.M."/>
            <person name="Mascher T."/>
            <person name="Medema M.H."/>
            <person name="Devos D.P."/>
            <person name="Kaster A.-K."/>
            <person name="Ovreas L."/>
            <person name="Rohde M."/>
            <person name="Galperin M.Y."/>
            <person name="Jogler C."/>
        </authorList>
    </citation>
    <scope>NUCLEOTIDE SEQUENCE [LARGE SCALE GENOMIC DNA]</scope>
    <source>
        <strain evidence="12 13">EC9</strain>
    </source>
</reference>
<protein>
    <recommendedName>
        <fullName evidence="9">Holliday junction branch migration complex subunit RuvB</fullName>
        <ecNumber evidence="9">3.6.4.-</ecNumber>
    </recommendedName>
</protein>
<keyword evidence="4 9" id="KW-0378">Hydrolase</keyword>
<dbReference type="InterPro" id="IPR027417">
    <property type="entry name" value="P-loop_NTPase"/>
</dbReference>
<feature type="binding site" evidence="9">
    <location>
        <position position="68"/>
    </location>
    <ligand>
        <name>ATP</name>
        <dbReference type="ChEBI" id="CHEBI:30616"/>
    </ligand>
</feature>
<dbReference type="InterPro" id="IPR008823">
    <property type="entry name" value="RuvB_wg_C"/>
</dbReference>
<dbReference type="GO" id="GO:0016887">
    <property type="term" value="F:ATP hydrolysis activity"/>
    <property type="evidence" value="ECO:0007669"/>
    <property type="project" value="RHEA"/>
</dbReference>
<comment type="caution">
    <text evidence="9">Lacks conserved residue(s) required for the propagation of feature annotation.</text>
</comment>
<dbReference type="Pfam" id="PF17864">
    <property type="entry name" value="AAA_lid_4"/>
    <property type="match status" value="1"/>
</dbReference>
<comment type="domain">
    <text evidence="9">Has 3 domains, the large (RuvB-L) and small ATPase (RuvB-S) domains and the C-terminal head (RuvB-H) domain. The head domain binds DNA, while the ATPase domains jointly bind ATP, ADP or are empty depending on the state of the subunit in the translocation cycle. During a single DNA translocation step the structure of each domain remains the same, but their relative positions change.</text>
</comment>
<dbReference type="InterPro" id="IPR008824">
    <property type="entry name" value="RuvB-like_N"/>
</dbReference>
<dbReference type="GO" id="GO:0009378">
    <property type="term" value="F:four-way junction helicase activity"/>
    <property type="evidence" value="ECO:0007669"/>
    <property type="project" value="InterPro"/>
</dbReference>
<evidence type="ECO:0000256" key="2">
    <source>
        <dbReference type="ARBA" id="ARBA00022741"/>
    </source>
</evidence>
<dbReference type="Gene3D" id="1.10.10.10">
    <property type="entry name" value="Winged helix-like DNA-binding domain superfamily/Winged helix DNA-binding domain"/>
    <property type="match status" value="1"/>
</dbReference>
<dbReference type="SUPFAM" id="SSF46785">
    <property type="entry name" value="Winged helix' DNA-binding domain"/>
    <property type="match status" value="1"/>
</dbReference>
<dbReference type="NCBIfam" id="TIGR00635">
    <property type="entry name" value="ruvB"/>
    <property type="match status" value="1"/>
</dbReference>
<dbReference type="SMART" id="SM00382">
    <property type="entry name" value="AAA"/>
    <property type="match status" value="1"/>
</dbReference>
<keyword evidence="3 9" id="KW-0227">DNA damage</keyword>
<dbReference type="InterPro" id="IPR004605">
    <property type="entry name" value="DNA_helicase_Holl-junc_RuvB"/>
</dbReference>
<dbReference type="InterPro" id="IPR036388">
    <property type="entry name" value="WH-like_DNA-bd_sf"/>
</dbReference>
<dbReference type="EC" id="3.6.4.-" evidence="9"/>
<dbReference type="Proteomes" id="UP000319557">
    <property type="component" value="Chromosome"/>
</dbReference>
<dbReference type="GO" id="GO:0000400">
    <property type="term" value="F:four-way junction DNA binding"/>
    <property type="evidence" value="ECO:0007669"/>
    <property type="project" value="UniProtKB-UniRule"/>
</dbReference>
<dbReference type="GO" id="GO:0005737">
    <property type="term" value="C:cytoplasm"/>
    <property type="evidence" value="ECO:0007669"/>
    <property type="project" value="UniProtKB-SubCell"/>
</dbReference>
<evidence type="ECO:0000256" key="5">
    <source>
        <dbReference type="ARBA" id="ARBA00022840"/>
    </source>
</evidence>
<feature type="region of interest" description="Disordered" evidence="10">
    <location>
        <begin position="1"/>
        <end position="22"/>
    </location>
</feature>
<dbReference type="EMBL" id="CP036261">
    <property type="protein sequence ID" value="QDS86304.1"/>
    <property type="molecule type" value="Genomic_DNA"/>
</dbReference>
<feature type="binding site" evidence="9">
    <location>
        <position position="315"/>
    </location>
    <ligand>
        <name>DNA</name>
        <dbReference type="ChEBI" id="CHEBI:16991"/>
    </ligand>
</feature>
<dbReference type="HAMAP" id="MF_00016">
    <property type="entry name" value="DNA_HJ_migration_RuvB"/>
    <property type="match status" value="1"/>
</dbReference>
<sequence length="340" mass="38297">MAREAIYQQSSVDEEQEQQDRQLRPQRMADMVGQRDVIERLQIAIDAARVRADPLGHILFDGPPGLGKTTFATVIGNELKTAVQIANGAGLKAPKDLIPYLTNVSENSVLFIDEIHRIPRTVEEYLYTAMEDFRIDIVLGEGVNARTLNLDLQPFTLIGATTRAGMLSAPLRDRFQIREHLDFYDLDDLAEIVRRNAKKLDVPVDEEAAMEIGRRSRSTPRIANNRLLWVRDYAQSRSDGKATYQTAIDAMKMTGIDALGLDKQDRNYLDTLIRLFGGGPAGIEAIGHTMNVSIDTIEDEVEPFLLRYELIVRTRRGRMATPKAYQHLGREFTGNSEDLL</sequence>
<dbReference type="CDD" id="cd00009">
    <property type="entry name" value="AAA"/>
    <property type="match status" value="1"/>
</dbReference>
<dbReference type="OrthoDB" id="9804478at2"/>
<evidence type="ECO:0000256" key="3">
    <source>
        <dbReference type="ARBA" id="ARBA00022763"/>
    </source>
</evidence>
<evidence type="ECO:0000256" key="6">
    <source>
        <dbReference type="ARBA" id="ARBA00023125"/>
    </source>
</evidence>
<feature type="binding site" evidence="9">
    <location>
        <position position="184"/>
    </location>
    <ligand>
        <name>ATP</name>
        <dbReference type="ChEBI" id="CHEBI:30616"/>
    </ligand>
</feature>
<feature type="region of interest" description="Head domain (RuvB-H)" evidence="9">
    <location>
        <begin position="258"/>
        <end position="340"/>
    </location>
</feature>
<evidence type="ECO:0000256" key="1">
    <source>
        <dbReference type="ARBA" id="ARBA00022490"/>
    </source>
</evidence>
<comment type="subcellular location">
    <subcellularLocation>
        <location evidence="9">Cytoplasm</location>
    </subcellularLocation>
</comment>
<dbReference type="GO" id="GO:0048476">
    <property type="term" value="C:Holliday junction resolvase complex"/>
    <property type="evidence" value="ECO:0007669"/>
    <property type="project" value="UniProtKB-UniRule"/>
</dbReference>
<feature type="domain" description="AAA+ ATPase" evidence="11">
    <location>
        <begin position="54"/>
        <end position="187"/>
    </location>
</feature>
<dbReference type="PANTHER" id="PTHR42848:SF1">
    <property type="entry name" value="HOLLIDAY JUNCTION BRANCH MIGRATION COMPLEX SUBUNIT RUVB"/>
    <property type="match status" value="1"/>
</dbReference>
<proteinExistence type="inferred from homology"/>
<feature type="binding site" evidence="9">
    <location>
        <position position="69"/>
    </location>
    <ligand>
        <name>Mg(2+)</name>
        <dbReference type="ChEBI" id="CHEBI:18420"/>
    </ligand>
</feature>
<dbReference type="Gene3D" id="1.10.8.60">
    <property type="match status" value="1"/>
</dbReference>
<evidence type="ECO:0000259" key="11">
    <source>
        <dbReference type="SMART" id="SM00382"/>
    </source>
</evidence>
<feature type="binding site" evidence="9">
    <location>
        <position position="69"/>
    </location>
    <ligand>
        <name>ATP</name>
        <dbReference type="ChEBI" id="CHEBI:30616"/>
    </ligand>
</feature>
<comment type="function">
    <text evidence="9">The RuvA-RuvB-RuvC complex processes Holliday junction (HJ) DNA during genetic recombination and DNA repair, while the RuvA-RuvB complex plays an important role in the rescue of blocked DNA replication forks via replication fork reversal (RFR). RuvA specifically binds to HJ cruciform DNA, conferring on it an open structure. The RuvB hexamer acts as an ATP-dependent pump, pulling dsDNA into and through the RuvAB complex. RuvB forms 2 homohexamers on either side of HJ DNA bound by 1 or 2 RuvA tetramers; 4 subunits per hexamer contact DNA at a time. Coordinated motions by a converter formed by DNA-disengaged RuvB subunits stimulates ATP hydrolysis and nucleotide exchange. Immobilization of the converter enables RuvB to convert the ATP-contained energy into a lever motion, pulling 2 nucleotides of DNA out of the RuvA tetramer per ATP hydrolyzed, thus driving DNA branch migration. The RuvB motors rotate together with the DNA substrate, which together with the progressing nucleotide cycle form the mechanistic basis for DNA recombination by continuous HJ branch migration. Branch migration allows RuvC to scan DNA until it finds its consensus sequence, where it cleaves and resolves cruciform DNA.</text>
</comment>
<evidence type="ECO:0000256" key="7">
    <source>
        <dbReference type="ARBA" id="ARBA00023172"/>
    </source>
</evidence>
<keyword evidence="7 9" id="KW-0233">DNA recombination</keyword>
<dbReference type="KEGG" id="ruv:EC9_04650"/>
<feature type="binding site" evidence="9">
    <location>
        <position position="23"/>
    </location>
    <ligand>
        <name>ATP</name>
        <dbReference type="ChEBI" id="CHEBI:30616"/>
    </ligand>
</feature>
<feature type="binding site" evidence="9">
    <location>
        <position position="221"/>
    </location>
    <ligand>
        <name>ATP</name>
        <dbReference type="ChEBI" id="CHEBI:30616"/>
    </ligand>
</feature>
<feature type="binding site" evidence="9">
    <location>
        <position position="174"/>
    </location>
    <ligand>
        <name>ATP</name>
        <dbReference type="ChEBI" id="CHEBI:30616"/>
    </ligand>
</feature>
<dbReference type="Pfam" id="PF05491">
    <property type="entry name" value="WHD_RuvB"/>
    <property type="match status" value="1"/>
</dbReference>
<name>A0A517LUJ6_9BACT</name>
<feature type="binding site" evidence="9">
    <location>
        <position position="313"/>
    </location>
    <ligand>
        <name>DNA</name>
        <dbReference type="ChEBI" id="CHEBI:16991"/>
    </ligand>
</feature>
<feature type="binding site" evidence="9">
    <location>
        <position position="318"/>
    </location>
    <ligand>
        <name>DNA</name>
        <dbReference type="ChEBI" id="CHEBI:16991"/>
    </ligand>
</feature>
<feature type="binding site" evidence="9">
    <location>
        <position position="24"/>
    </location>
    <ligand>
        <name>ATP</name>
        <dbReference type="ChEBI" id="CHEBI:30616"/>
    </ligand>
</feature>
<dbReference type="RefSeq" id="WP_145341982.1">
    <property type="nucleotide sequence ID" value="NZ_CP036261.1"/>
</dbReference>
<keyword evidence="13" id="KW-1185">Reference proteome</keyword>
<dbReference type="PANTHER" id="PTHR42848">
    <property type="match status" value="1"/>
</dbReference>
<dbReference type="SUPFAM" id="SSF52540">
    <property type="entry name" value="P-loop containing nucleoside triphosphate hydrolases"/>
    <property type="match status" value="1"/>
</dbReference>
<feature type="binding site" evidence="9">
    <location>
        <position position="70"/>
    </location>
    <ligand>
        <name>ATP</name>
        <dbReference type="ChEBI" id="CHEBI:30616"/>
    </ligand>
</feature>
<keyword evidence="12" id="KW-0347">Helicase</keyword>
<keyword evidence="8 9" id="KW-0234">DNA repair</keyword>
<feature type="region of interest" description="Small ATPAse domain (RuvB-S)" evidence="9">
    <location>
        <begin position="185"/>
        <end position="255"/>
    </location>
</feature>
<feature type="binding site" evidence="9">
    <location>
        <position position="65"/>
    </location>
    <ligand>
        <name>ATP</name>
        <dbReference type="ChEBI" id="CHEBI:30616"/>
    </ligand>
</feature>
<dbReference type="AlphaFoldDB" id="A0A517LUJ6"/>
<evidence type="ECO:0000256" key="4">
    <source>
        <dbReference type="ARBA" id="ARBA00022801"/>
    </source>
</evidence>
<keyword evidence="6 9" id="KW-0238">DNA-binding</keyword>
<dbReference type="Pfam" id="PF05496">
    <property type="entry name" value="RuvB_N"/>
    <property type="match status" value="1"/>
</dbReference>
<dbReference type="InterPro" id="IPR003593">
    <property type="entry name" value="AAA+_ATPase"/>
</dbReference>
<dbReference type="InterPro" id="IPR041445">
    <property type="entry name" value="AAA_lid_4"/>
</dbReference>
<evidence type="ECO:0000256" key="9">
    <source>
        <dbReference type="HAMAP-Rule" id="MF_00016"/>
    </source>
</evidence>
<dbReference type="Gene3D" id="3.40.50.300">
    <property type="entry name" value="P-loop containing nucleotide triphosphate hydrolases"/>
    <property type="match status" value="1"/>
</dbReference>
<evidence type="ECO:0000256" key="8">
    <source>
        <dbReference type="ARBA" id="ARBA00023204"/>
    </source>
</evidence>
<dbReference type="GO" id="GO:0006310">
    <property type="term" value="P:DNA recombination"/>
    <property type="evidence" value="ECO:0007669"/>
    <property type="project" value="UniProtKB-UniRule"/>
</dbReference>
<keyword evidence="1 9" id="KW-0963">Cytoplasm</keyword>
<comment type="similarity">
    <text evidence="9">Belongs to the RuvB family.</text>
</comment>
<feature type="binding site" evidence="9">
    <location>
        <begin position="131"/>
        <end position="133"/>
    </location>
    <ligand>
        <name>ATP</name>
        <dbReference type="ChEBI" id="CHEBI:30616"/>
    </ligand>
</feature>
<gene>
    <name evidence="12" type="primary">ruvB_1</name>
    <name evidence="9" type="synonym">ruvB</name>
    <name evidence="12" type="ORF">EC9_04650</name>
</gene>
<accession>A0A517LUJ6</accession>
<evidence type="ECO:0000313" key="13">
    <source>
        <dbReference type="Proteomes" id="UP000319557"/>
    </source>
</evidence>
<dbReference type="GO" id="GO:0006281">
    <property type="term" value="P:DNA repair"/>
    <property type="evidence" value="ECO:0007669"/>
    <property type="project" value="UniProtKB-UniRule"/>
</dbReference>
<keyword evidence="2 9" id="KW-0547">Nucleotide-binding</keyword>
<dbReference type="InterPro" id="IPR036390">
    <property type="entry name" value="WH_DNA-bd_sf"/>
</dbReference>
<keyword evidence="5 9" id="KW-0067">ATP-binding</keyword>
<evidence type="ECO:0000313" key="12">
    <source>
        <dbReference type="EMBL" id="QDS86304.1"/>
    </source>
</evidence>
<comment type="catalytic activity">
    <reaction evidence="9">
        <text>ATP + H2O = ADP + phosphate + H(+)</text>
        <dbReference type="Rhea" id="RHEA:13065"/>
        <dbReference type="ChEBI" id="CHEBI:15377"/>
        <dbReference type="ChEBI" id="CHEBI:15378"/>
        <dbReference type="ChEBI" id="CHEBI:30616"/>
        <dbReference type="ChEBI" id="CHEBI:43474"/>
        <dbReference type="ChEBI" id="CHEBI:456216"/>
    </reaction>
</comment>